<accession>A0AAN5I2V7</accession>
<dbReference type="Proteomes" id="UP001328107">
    <property type="component" value="Unassembled WGS sequence"/>
</dbReference>
<name>A0AAN5I2V7_9BILA</name>
<keyword evidence="2" id="KW-1185">Reference proteome</keyword>
<dbReference type="EMBL" id="BTRK01000004">
    <property type="protein sequence ID" value="GMR49962.1"/>
    <property type="molecule type" value="Genomic_DNA"/>
</dbReference>
<evidence type="ECO:0000313" key="1">
    <source>
        <dbReference type="EMBL" id="GMR49962.1"/>
    </source>
</evidence>
<sequence>MFLLNLSSLLRTISIYQHIVDHRHQHLFEVPNVDWSTIILQMFSRKMDTLYIQNRWHLEYLPTRATNFLIAHLPQLGKKIWFEADCERVANNIEYTTNEYIVKAHFAMLSVKHVSRNYEYY</sequence>
<comment type="caution">
    <text evidence="1">The sequence shown here is derived from an EMBL/GenBank/DDBJ whole genome shotgun (WGS) entry which is preliminary data.</text>
</comment>
<proteinExistence type="predicted"/>
<organism evidence="1 2">
    <name type="scientific">Pristionchus mayeri</name>
    <dbReference type="NCBI Taxonomy" id="1317129"/>
    <lineage>
        <taxon>Eukaryota</taxon>
        <taxon>Metazoa</taxon>
        <taxon>Ecdysozoa</taxon>
        <taxon>Nematoda</taxon>
        <taxon>Chromadorea</taxon>
        <taxon>Rhabditida</taxon>
        <taxon>Rhabditina</taxon>
        <taxon>Diplogasteromorpha</taxon>
        <taxon>Diplogasteroidea</taxon>
        <taxon>Neodiplogasteridae</taxon>
        <taxon>Pristionchus</taxon>
    </lineage>
</organism>
<dbReference type="AlphaFoldDB" id="A0AAN5I2V7"/>
<gene>
    <name evidence="1" type="ORF">PMAYCL1PPCAC_20157</name>
</gene>
<evidence type="ECO:0000313" key="2">
    <source>
        <dbReference type="Proteomes" id="UP001328107"/>
    </source>
</evidence>
<reference evidence="2" key="1">
    <citation type="submission" date="2022-10" db="EMBL/GenBank/DDBJ databases">
        <title>Genome assembly of Pristionchus species.</title>
        <authorList>
            <person name="Yoshida K."/>
            <person name="Sommer R.J."/>
        </authorList>
    </citation>
    <scope>NUCLEOTIDE SEQUENCE [LARGE SCALE GENOMIC DNA]</scope>
    <source>
        <strain evidence="2">RS5460</strain>
    </source>
</reference>
<protein>
    <submittedName>
        <fullName evidence="1">Uncharacterized protein</fullName>
    </submittedName>
</protein>